<dbReference type="AlphaFoldDB" id="U4L818"/>
<feature type="compositionally biased region" description="Basic and acidic residues" evidence="1">
    <location>
        <begin position="255"/>
        <end position="267"/>
    </location>
</feature>
<reference evidence="2 3" key="1">
    <citation type="journal article" date="2013" name="PLoS Genet.">
        <title>The genome and development-dependent transcriptomes of Pyronema confluens: a window into fungal evolution.</title>
        <authorList>
            <person name="Traeger S."/>
            <person name="Altegoer F."/>
            <person name="Freitag M."/>
            <person name="Gabaldon T."/>
            <person name="Kempken F."/>
            <person name="Kumar A."/>
            <person name="Marcet-Houben M."/>
            <person name="Poggeler S."/>
            <person name="Stajich J.E."/>
            <person name="Nowrousian M."/>
        </authorList>
    </citation>
    <scope>NUCLEOTIDE SEQUENCE [LARGE SCALE GENOMIC DNA]</scope>
    <source>
        <strain evidence="3">CBS 100304</strain>
        <tissue evidence="2">Vegetative mycelium</tissue>
    </source>
</reference>
<protein>
    <submittedName>
        <fullName evidence="2">Uncharacterized protein</fullName>
    </submittedName>
</protein>
<dbReference type="EMBL" id="HF935945">
    <property type="protein sequence ID" value="CCX14286.1"/>
    <property type="molecule type" value="Genomic_DNA"/>
</dbReference>
<sequence>MSPQNISIAPSNTDASASSNPTASTHVQERKTTPQRNPKMVISFLLNPPLTTMRSGISRPTPTSVPKPAPKTSTTAINATQKVTKKTYNTRQNKALVEKKKMEEAAEILMSMSASGSSNTMKEVANKGDCVMEDVPSSAVATEADIEAHAAAPRFAPPNPIVTIPAGERKRTILKYCQLRIGVKWNDHTSEEHNLAVLLGKEKFAEWQEYPDEEVTNVIRRHLTAYNKEQIRLAKGREERRKAKDVKEAKRKAKKTTEREASRKQLEAEEEEL</sequence>
<accession>U4L818</accession>
<organism evidence="2 3">
    <name type="scientific">Pyronema omphalodes (strain CBS 100304)</name>
    <name type="common">Pyronema confluens</name>
    <dbReference type="NCBI Taxonomy" id="1076935"/>
    <lineage>
        <taxon>Eukaryota</taxon>
        <taxon>Fungi</taxon>
        <taxon>Dikarya</taxon>
        <taxon>Ascomycota</taxon>
        <taxon>Pezizomycotina</taxon>
        <taxon>Pezizomycetes</taxon>
        <taxon>Pezizales</taxon>
        <taxon>Pyronemataceae</taxon>
        <taxon>Pyronema</taxon>
    </lineage>
</organism>
<feature type="compositionally biased region" description="Basic and acidic residues" evidence="1">
    <location>
        <begin position="234"/>
        <end position="248"/>
    </location>
</feature>
<evidence type="ECO:0000256" key="1">
    <source>
        <dbReference type="SAM" id="MobiDB-lite"/>
    </source>
</evidence>
<feature type="compositionally biased region" description="Polar residues" evidence="1">
    <location>
        <begin position="50"/>
        <end position="62"/>
    </location>
</feature>
<dbReference type="Proteomes" id="UP000018144">
    <property type="component" value="Unassembled WGS sequence"/>
</dbReference>
<gene>
    <name evidence="2" type="ORF">PCON_13879</name>
</gene>
<feature type="compositionally biased region" description="Polar residues" evidence="1">
    <location>
        <begin position="1"/>
        <end position="26"/>
    </location>
</feature>
<feature type="region of interest" description="Disordered" evidence="1">
    <location>
        <begin position="234"/>
        <end position="273"/>
    </location>
</feature>
<keyword evidence="3" id="KW-1185">Reference proteome</keyword>
<feature type="region of interest" description="Disordered" evidence="1">
    <location>
        <begin position="50"/>
        <end position="76"/>
    </location>
</feature>
<evidence type="ECO:0000313" key="3">
    <source>
        <dbReference type="Proteomes" id="UP000018144"/>
    </source>
</evidence>
<evidence type="ECO:0000313" key="2">
    <source>
        <dbReference type="EMBL" id="CCX14286.1"/>
    </source>
</evidence>
<feature type="region of interest" description="Disordered" evidence="1">
    <location>
        <begin position="1"/>
        <end position="38"/>
    </location>
</feature>
<name>U4L818_PYROM</name>
<proteinExistence type="predicted"/>